<dbReference type="EnsemblPlants" id="KRH07426">
    <property type="protein sequence ID" value="KRH07426"/>
    <property type="gene ID" value="GLYMA_16G088100"/>
</dbReference>
<dbReference type="InParanoid" id="A0A0R0FVQ7"/>
<gene>
    <name evidence="1" type="ORF">GLYMA_16G088100</name>
</gene>
<proteinExistence type="predicted"/>
<evidence type="ECO:0000313" key="3">
    <source>
        <dbReference type="Proteomes" id="UP000008827"/>
    </source>
</evidence>
<keyword evidence="3" id="KW-1185">Reference proteome</keyword>
<name>A0A0R0FVQ7_SOYBN</name>
<dbReference type="Gramene" id="KRH07426">
    <property type="protein sequence ID" value="KRH07426"/>
    <property type="gene ID" value="GLYMA_16G088100"/>
</dbReference>
<reference evidence="1 2" key="1">
    <citation type="journal article" date="2010" name="Nature">
        <title>Genome sequence of the palaeopolyploid soybean.</title>
        <authorList>
            <person name="Schmutz J."/>
            <person name="Cannon S.B."/>
            <person name="Schlueter J."/>
            <person name="Ma J."/>
            <person name="Mitros T."/>
            <person name="Nelson W."/>
            <person name="Hyten D.L."/>
            <person name="Song Q."/>
            <person name="Thelen J.J."/>
            <person name="Cheng J."/>
            <person name="Xu D."/>
            <person name="Hellsten U."/>
            <person name="May G.D."/>
            <person name="Yu Y."/>
            <person name="Sakurai T."/>
            <person name="Umezawa T."/>
            <person name="Bhattacharyya M.K."/>
            <person name="Sandhu D."/>
            <person name="Valliyodan B."/>
            <person name="Lindquist E."/>
            <person name="Peto M."/>
            <person name="Grant D."/>
            <person name="Shu S."/>
            <person name="Goodstein D."/>
            <person name="Barry K."/>
            <person name="Futrell-Griggs M."/>
            <person name="Abernathy B."/>
            <person name="Du J."/>
            <person name="Tian Z."/>
            <person name="Zhu L."/>
            <person name="Gill N."/>
            <person name="Joshi T."/>
            <person name="Libault M."/>
            <person name="Sethuraman A."/>
            <person name="Zhang X.-C."/>
            <person name="Shinozaki K."/>
            <person name="Nguyen H.T."/>
            <person name="Wing R.A."/>
            <person name="Cregan P."/>
            <person name="Specht J."/>
            <person name="Grimwood J."/>
            <person name="Rokhsar D."/>
            <person name="Stacey G."/>
            <person name="Shoemaker R.C."/>
            <person name="Jackson S.A."/>
        </authorList>
    </citation>
    <scope>NUCLEOTIDE SEQUENCE [LARGE SCALE GENOMIC DNA]</scope>
    <source>
        <strain evidence="2">cv. Williams 82</strain>
        <tissue evidence="1">Callus</tissue>
    </source>
</reference>
<reference evidence="2" key="2">
    <citation type="submission" date="2018-02" db="UniProtKB">
        <authorList>
            <consortium name="EnsemblPlants"/>
        </authorList>
    </citation>
    <scope>IDENTIFICATION</scope>
    <source>
        <strain evidence="2">Williams 82</strain>
    </source>
</reference>
<evidence type="ECO:0000313" key="2">
    <source>
        <dbReference type="EnsemblPlants" id="KRH07426"/>
    </source>
</evidence>
<dbReference type="EMBL" id="CM000849">
    <property type="protein sequence ID" value="KRH07426.1"/>
    <property type="molecule type" value="Genomic_DNA"/>
</dbReference>
<sequence length="67" mass="7661">MTSENVDWKLRVGLEFENIERSLESFATGYLGEGVRRSSLRFLVAILSWLLQRASLGCHQHICSYGE</sequence>
<reference evidence="1" key="3">
    <citation type="submission" date="2018-07" db="EMBL/GenBank/DDBJ databases">
        <title>WGS assembly of Glycine max.</title>
        <authorList>
            <person name="Schmutz J."/>
            <person name="Cannon S."/>
            <person name="Schlueter J."/>
            <person name="Ma J."/>
            <person name="Mitros T."/>
            <person name="Nelson W."/>
            <person name="Hyten D."/>
            <person name="Song Q."/>
            <person name="Thelen J."/>
            <person name="Cheng J."/>
            <person name="Xu D."/>
            <person name="Hellsten U."/>
            <person name="May G."/>
            <person name="Yu Y."/>
            <person name="Sakurai T."/>
            <person name="Umezawa T."/>
            <person name="Bhattacharyya M."/>
            <person name="Sandhu D."/>
            <person name="Valliyodan B."/>
            <person name="Lindquist E."/>
            <person name="Peto M."/>
            <person name="Grant D."/>
            <person name="Shu S."/>
            <person name="Goodstein D."/>
            <person name="Barry K."/>
            <person name="Futrell-Griggs M."/>
            <person name="Abernathy B."/>
            <person name="Du J."/>
            <person name="Tian Z."/>
            <person name="Zhu L."/>
            <person name="Gill N."/>
            <person name="Joshi T."/>
            <person name="Libault M."/>
            <person name="Sethuraman A."/>
            <person name="Zhang X."/>
            <person name="Shinozaki K."/>
            <person name="Nguyen H."/>
            <person name="Wing R."/>
            <person name="Cregan P."/>
            <person name="Specht J."/>
            <person name="Grimwood J."/>
            <person name="Rokhsar D."/>
            <person name="Stacey G."/>
            <person name="Shoemaker R."/>
            <person name="Jackson S."/>
        </authorList>
    </citation>
    <scope>NUCLEOTIDE SEQUENCE</scope>
    <source>
        <tissue evidence="1">Callus</tissue>
    </source>
</reference>
<organism evidence="1">
    <name type="scientific">Glycine max</name>
    <name type="common">Soybean</name>
    <name type="synonym">Glycine hispida</name>
    <dbReference type="NCBI Taxonomy" id="3847"/>
    <lineage>
        <taxon>Eukaryota</taxon>
        <taxon>Viridiplantae</taxon>
        <taxon>Streptophyta</taxon>
        <taxon>Embryophyta</taxon>
        <taxon>Tracheophyta</taxon>
        <taxon>Spermatophyta</taxon>
        <taxon>Magnoliopsida</taxon>
        <taxon>eudicotyledons</taxon>
        <taxon>Gunneridae</taxon>
        <taxon>Pentapetalae</taxon>
        <taxon>rosids</taxon>
        <taxon>fabids</taxon>
        <taxon>Fabales</taxon>
        <taxon>Fabaceae</taxon>
        <taxon>Papilionoideae</taxon>
        <taxon>50 kb inversion clade</taxon>
        <taxon>NPAAA clade</taxon>
        <taxon>indigoferoid/millettioid clade</taxon>
        <taxon>Phaseoleae</taxon>
        <taxon>Glycine</taxon>
        <taxon>Glycine subgen. Soja</taxon>
    </lineage>
</organism>
<dbReference type="AlphaFoldDB" id="A0A0R0FVQ7"/>
<dbReference type="Proteomes" id="UP000008827">
    <property type="component" value="Chromosome 16"/>
</dbReference>
<protein>
    <submittedName>
        <fullName evidence="1 2">Uncharacterized protein</fullName>
    </submittedName>
</protein>
<accession>A0A0R0FVQ7</accession>
<evidence type="ECO:0000313" key="1">
    <source>
        <dbReference type="EMBL" id="KRH07426.1"/>
    </source>
</evidence>